<dbReference type="InterPro" id="IPR027417">
    <property type="entry name" value="P-loop_NTPase"/>
</dbReference>
<dbReference type="SUPFAM" id="SSF52540">
    <property type="entry name" value="P-loop containing nucleoside triphosphate hydrolases"/>
    <property type="match status" value="1"/>
</dbReference>
<dbReference type="AlphaFoldDB" id="A0A4Q0PBA5"/>
<dbReference type="RefSeq" id="WP_128757367.1">
    <property type="nucleotide sequence ID" value="NZ_QOVM01000002.1"/>
</dbReference>
<dbReference type="Gene3D" id="3.40.50.300">
    <property type="entry name" value="P-loop containing nucleotide triphosphate hydrolases"/>
    <property type="match status" value="2"/>
</dbReference>
<dbReference type="Proteomes" id="UP000289238">
    <property type="component" value="Unassembled WGS sequence"/>
</dbReference>
<protein>
    <submittedName>
        <fullName evidence="3">Uncharacterized protein</fullName>
    </submittedName>
</protein>
<accession>A0A4Q0PBA5</accession>
<evidence type="ECO:0000256" key="2">
    <source>
        <dbReference type="SAM" id="MobiDB-lite"/>
    </source>
</evidence>
<feature type="compositionally biased region" description="Basic and acidic residues" evidence="2">
    <location>
        <begin position="544"/>
        <end position="554"/>
    </location>
</feature>
<keyword evidence="4" id="KW-1185">Reference proteome</keyword>
<dbReference type="NCBIfam" id="NF045780">
    <property type="entry name" value="TrlF_fam_ATP"/>
    <property type="match status" value="1"/>
</dbReference>
<dbReference type="OrthoDB" id="9791620at2"/>
<feature type="coiled-coil region" evidence="1">
    <location>
        <begin position="682"/>
        <end position="716"/>
    </location>
</feature>
<reference evidence="3 4" key="1">
    <citation type="submission" date="2018-07" db="EMBL/GenBank/DDBJ databases">
        <title>Leeuwenhoekiella genomics.</title>
        <authorList>
            <person name="Tahon G."/>
            <person name="Willems A."/>
        </authorList>
    </citation>
    <scope>NUCLEOTIDE SEQUENCE [LARGE SCALE GENOMIC DNA]</scope>
    <source>
        <strain evidence="3 4">LMG 22550</strain>
    </source>
</reference>
<organism evidence="3 4">
    <name type="scientific">Leeuwenhoekiella aequorea</name>
    <dbReference type="NCBI Taxonomy" id="283736"/>
    <lineage>
        <taxon>Bacteria</taxon>
        <taxon>Pseudomonadati</taxon>
        <taxon>Bacteroidota</taxon>
        <taxon>Flavobacteriia</taxon>
        <taxon>Flavobacteriales</taxon>
        <taxon>Flavobacteriaceae</taxon>
        <taxon>Leeuwenhoekiella</taxon>
    </lineage>
</organism>
<evidence type="ECO:0000313" key="3">
    <source>
        <dbReference type="EMBL" id="RXG23871.1"/>
    </source>
</evidence>
<dbReference type="EMBL" id="QOVM01000002">
    <property type="protein sequence ID" value="RXG23871.1"/>
    <property type="molecule type" value="Genomic_DNA"/>
</dbReference>
<name>A0A4Q0PBA5_9FLAO</name>
<sequence>MEEYYNKGSKWIKCDLHVHTPFSIEHHYGDGQQEEVWEKYISDLESLPDEFKILGINDYIFIDGYKKVIDYKKNGRLSNIDLILPVIELRIDKFGSINKDNPFKRVNYHIIFSDKLDPETIQQQFLNSLSADYKLFPDYQSNESDWNGVITRENLQSLGEKIKASSNVLLNESALKIGFQSLNIPYTQLLDKLKNVHLKGQFLTAVGKTEWEAMRWDGSIAEKKTVINSADFVFTASEDKAAFDKSKAGLQSQSVNNLLLDCSDAHSFSSDTNTKDRIGNCSTWVKINPSFEGLIYLLYEPESRIFIGPEPELHTRVRNNQTKYIQKLTINQIADYNEANGVWFKNQEVYPSSELTAIIGNKGKGKSAITDIIGLLGNSHNYDYFSFLSKKKFLKGGLAKNFEAELTWASGLTVSQSLNSSVDYDLEEKVKYLPQSYFEDLCNEIENNENFKKEINQVVFTHLDITERNNASTFDEFINVKKQTAEEKIASLRQELRILNEEIVGLQLKNTEEHKKGIQSKIDTIQLEIDSLIENKPKNPFPDNPDKKGDDSETKGENFKLLEKANNDLDLLNIQKEKLTEELTNLNSDLTMLYQIKDRFETEKFRIQNFRSEESEELKVFNISIDEIYPEPKINLEPITKIIDKKELKKITLELQTGKLSFDEDKHKVLSVNKSDLLIEKINITKAQIEELSKTLDAKEKAIESYKSSVANWEKSLAEKKGDISNPLPGSLNYFKNQLKFINEQLSDQIGIKKTERNDLTTKIYKSKKSIVDIYAQFKSNIDHKLSTEMQEIKEYDISLEASMQVSNFSDNFLEFIDKGRTGSFKGQVESELLVKELLDNTNPNELEGVLNFLDEISQRLEFFGDVKQNPFNQIKESKKLNELYDFLFSLKYLDEKYELKFSGKSIEQLSPGERGAALIVFYLLLDNDEKPLIIDQPEDNLDNQSVFEVLVPFIRQAKKKRQLIIVTHNPNLAVVADAEQVIHVELDKKGNNVFSFKSGGIEKNNINKGIVDILEGTKPAFDKRKLKYLSDNYTRQIK</sequence>
<dbReference type="InterPro" id="IPR054787">
    <property type="entry name" value="TrlF_ATPase"/>
</dbReference>
<evidence type="ECO:0000256" key="1">
    <source>
        <dbReference type="SAM" id="Coils"/>
    </source>
</evidence>
<feature type="coiled-coil region" evidence="1">
    <location>
        <begin position="562"/>
        <end position="589"/>
    </location>
</feature>
<evidence type="ECO:0000313" key="4">
    <source>
        <dbReference type="Proteomes" id="UP000289238"/>
    </source>
</evidence>
<feature type="region of interest" description="Disordered" evidence="2">
    <location>
        <begin position="534"/>
        <end position="554"/>
    </location>
</feature>
<gene>
    <name evidence="3" type="ORF">DSM00_1488</name>
</gene>
<keyword evidence="1" id="KW-0175">Coiled coil</keyword>
<proteinExistence type="predicted"/>
<comment type="caution">
    <text evidence="3">The sequence shown here is derived from an EMBL/GenBank/DDBJ whole genome shotgun (WGS) entry which is preliminary data.</text>
</comment>